<name>A0A1J4MC34_9CRYT</name>
<evidence type="ECO:0000256" key="9">
    <source>
        <dbReference type="ARBA" id="ARBA00023180"/>
    </source>
</evidence>
<dbReference type="VEuPathDB" id="CryptoDB:cubi_00593"/>
<organism evidence="13 14">
    <name type="scientific">Cryptosporidium ubiquitum</name>
    <dbReference type="NCBI Taxonomy" id="857276"/>
    <lineage>
        <taxon>Eukaryota</taxon>
        <taxon>Sar</taxon>
        <taxon>Alveolata</taxon>
        <taxon>Apicomplexa</taxon>
        <taxon>Conoidasida</taxon>
        <taxon>Coccidia</taxon>
        <taxon>Eucoccidiorida</taxon>
        <taxon>Eimeriorina</taxon>
        <taxon>Cryptosporidiidae</taxon>
        <taxon>Cryptosporidium</taxon>
    </lineage>
</organism>
<dbReference type="PANTHER" id="PTHR21573">
    <property type="entry name" value="ER MEMBRANE PROTEIN COMPLEX SUBUNIT 1"/>
    <property type="match status" value="1"/>
</dbReference>
<dbReference type="AlphaFoldDB" id="A0A1J4MC34"/>
<keyword evidence="8 10" id="KW-0472">Membrane</keyword>
<evidence type="ECO:0000256" key="6">
    <source>
        <dbReference type="ARBA" id="ARBA00022824"/>
    </source>
</evidence>
<comment type="subcellular location">
    <subcellularLocation>
        <location evidence="1">Endoplasmic reticulum membrane</location>
        <topology evidence="1">Single-pass type I membrane protein</topology>
    </subcellularLocation>
</comment>
<gene>
    <name evidence="13" type="ORF">cubi_00593</name>
</gene>
<evidence type="ECO:0000256" key="3">
    <source>
        <dbReference type="ARBA" id="ARBA00020824"/>
    </source>
</evidence>
<sequence length="957" mass="112369">MFYFRFTFLLMATLFSNFFERTYSTKRINKVGIDSIYSVIDYSENSLFFFENGRVISMKKSTILGNIQEYSPEDQLVDFVKTKDNSFIMFISQFKNTIALRKIEVNDIGNILLNWDLELDISVSKLTRKLFSLSGKLYLTINNRYFLIDESNGRILEQFSLNTHEIFLLVYIDEMDKQLTIVYNELENEIQIYDFKPLSKKFNNPSYKTKIDPEKKILTNSGIITNNSGYQFINLLFINNENNLGLFIYNFIKNDKKYLYSKFNLSSLNYNVISSRMEELILKQTNYGKIAITLASRKYNKGYQILHVFESNSSYILKSFSPINDEIQSSNAMIFQDEGNNSKLIVIIGYNDFTNNLSITTVFNYFSPITENKIFRYNLKIEYFNKNNKITHGSIIKLIYSVNMGLLLQWNDSLLASISLNCDETLMKCYQPKINDIYEGVISSSSDPNYFKNNFLFFLNGENYILNNTINESSNFIKATNLYDYSYRTKINLSNMSVGTIMLTVNKYHSVFAYNIDNHQILWRNDLLRQKKNIKLDKIKLFILKKIIPELIVVDQFSILKIDIFSGETISYESYYESSKLIVSVPRFASAEQKRDSMLILLDKDNKILKLLNLHNNNTKIKDQTYFYFTNESNAIRCYKINSEHSSELHWQYIFDSDETISVYSIPECDECKSFPVIVNEEYNIVNKFDYPYFLGVVTSKKKVFLFNSINGNLLYSSFLPREFEPPFKLHIFQNIVLITSYHSYYKIPAFVILELFQFIKEEKYSGIKILDKFIFLISREKNVNESRIYPERPIHIQETSFLYNYELPIDYSIISRTAESITSKIILFGSEKNNIIEGIPEKLFTTLRPGRNKVKDYILNNNLPIYQTILSERIKFSTKFNNKRIFSFPHTYESKSKLVSIGFNSLEVFELCPNTLFDHLPNNFNYYNIINTVFSISAITVIAIYISKKNQLKKWT</sequence>
<comment type="similarity">
    <text evidence="2">Belongs to the EMC1 family.</text>
</comment>
<keyword evidence="14" id="KW-1185">Reference proteome</keyword>
<accession>A0A1J4MC34</accession>
<feature type="domain" description="ER membrane protein complex subunit 1 C-terminal" evidence="12">
    <location>
        <begin position="734"/>
        <end position="956"/>
    </location>
</feature>
<feature type="transmembrane region" description="Helical" evidence="10">
    <location>
        <begin position="927"/>
        <end position="947"/>
    </location>
</feature>
<evidence type="ECO:0000256" key="5">
    <source>
        <dbReference type="ARBA" id="ARBA00022729"/>
    </source>
</evidence>
<comment type="caution">
    <text evidence="13">The sequence shown here is derived from an EMBL/GenBank/DDBJ whole genome shotgun (WGS) entry which is preliminary data.</text>
</comment>
<evidence type="ECO:0000313" key="14">
    <source>
        <dbReference type="Proteomes" id="UP000186176"/>
    </source>
</evidence>
<dbReference type="GeneID" id="39977386"/>
<evidence type="ECO:0000259" key="12">
    <source>
        <dbReference type="Pfam" id="PF07774"/>
    </source>
</evidence>
<feature type="signal peptide" evidence="11">
    <location>
        <begin position="1"/>
        <end position="24"/>
    </location>
</feature>
<evidence type="ECO:0000313" key="13">
    <source>
        <dbReference type="EMBL" id="OII71786.1"/>
    </source>
</evidence>
<evidence type="ECO:0000256" key="1">
    <source>
        <dbReference type="ARBA" id="ARBA00004115"/>
    </source>
</evidence>
<dbReference type="InterPro" id="IPR026895">
    <property type="entry name" value="EMC1"/>
</dbReference>
<keyword evidence="9" id="KW-0325">Glycoprotein</keyword>
<evidence type="ECO:0000256" key="4">
    <source>
        <dbReference type="ARBA" id="ARBA00022692"/>
    </source>
</evidence>
<feature type="chain" id="PRO_5013176201" description="ER membrane protein complex subunit 1" evidence="11">
    <location>
        <begin position="25"/>
        <end position="957"/>
    </location>
</feature>
<evidence type="ECO:0000256" key="11">
    <source>
        <dbReference type="SAM" id="SignalP"/>
    </source>
</evidence>
<keyword evidence="6" id="KW-0256">Endoplasmic reticulum</keyword>
<evidence type="ECO:0000256" key="7">
    <source>
        <dbReference type="ARBA" id="ARBA00022989"/>
    </source>
</evidence>
<dbReference type="GO" id="GO:0072546">
    <property type="term" value="C:EMC complex"/>
    <property type="evidence" value="ECO:0007669"/>
    <property type="project" value="InterPro"/>
</dbReference>
<evidence type="ECO:0000256" key="10">
    <source>
        <dbReference type="SAM" id="Phobius"/>
    </source>
</evidence>
<evidence type="ECO:0000256" key="8">
    <source>
        <dbReference type="ARBA" id="ARBA00023136"/>
    </source>
</evidence>
<dbReference type="RefSeq" id="XP_028873405.1">
    <property type="nucleotide sequence ID" value="XM_029017607.1"/>
</dbReference>
<dbReference type="EMBL" id="LRBP01000027">
    <property type="protein sequence ID" value="OII71786.1"/>
    <property type="molecule type" value="Genomic_DNA"/>
</dbReference>
<keyword evidence="4 10" id="KW-0812">Transmembrane</keyword>
<keyword evidence="5 11" id="KW-0732">Signal</keyword>
<keyword evidence="7 10" id="KW-1133">Transmembrane helix</keyword>
<dbReference type="Proteomes" id="UP000186176">
    <property type="component" value="Unassembled WGS sequence"/>
</dbReference>
<dbReference type="GO" id="GO:0034975">
    <property type="term" value="P:protein folding in endoplasmic reticulum"/>
    <property type="evidence" value="ECO:0007669"/>
    <property type="project" value="TreeGrafter"/>
</dbReference>
<evidence type="ECO:0000256" key="2">
    <source>
        <dbReference type="ARBA" id="ARBA00007904"/>
    </source>
</evidence>
<reference evidence="13 14" key="1">
    <citation type="submission" date="2016-10" db="EMBL/GenBank/DDBJ databases">
        <title>Reductive evolution of mitochondrial metabolism and differential evolution of invasion-related proteins in Cryptosporidium.</title>
        <authorList>
            <person name="Liu S."/>
            <person name="Roellig D.M."/>
            <person name="Guo Y."/>
            <person name="Li N."/>
            <person name="Frace M.A."/>
            <person name="Tang K."/>
            <person name="Zhang L."/>
            <person name="Feng Y."/>
            <person name="Xiao L."/>
        </authorList>
    </citation>
    <scope>NUCLEOTIDE SEQUENCE [LARGE SCALE GENOMIC DNA]</scope>
    <source>
        <strain evidence="13">39726</strain>
    </source>
</reference>
<protein>
    <recommendedName>
        <fullName evidence="3">ER membrane protein complex subunit 1</fullName>
    </recommendedName>
</protein>
<dbReference type="OrthoDB" id="340254at2759"/>
<dbReference type="Pfam" id="PF07774">
    <property type="entry name" value="EMC1_C"/>
    <property type="match status" value="1"/>
</dbReference>
<dbReference type="InterPro" id="IPR011678">
    <property type="entry name" value="EMC1_C"/>
</dbReference>
<proteinExistence type="inferred from homology"/>
<dbReference type="PANTHER" id="PTHR21573:SF0">
    <property type="entry name" value="ER MEMBRANE PROTEIN COMPLEX SUBUNIT 1"/>
    <property type="match status" value="1"/>
</dbReference>